<feature type="transmembrane region" description="Helical" evidence="1">
    <location>
        <begin position="146"/>
        <end position="168"/>
    </location>
</feature>
<evidence type="ECO:0000313" key="2">
    <source>
        <dbReference type="EMBL" id="RLL21779.1"/>
    </source>
</evidence>
<keyword evidence="1" id="KW-0472">Membrane</keyword>
<keyword evidence="1" id="KW-1133">Transmembrane helix</keyword>
<feature type="transmembrane region" description="Helical" evidence="1">
    <location>
        <begin position="369"/>
        <end position="387"/>
    </location>
</feature>
<dbReference type="EMBL" id="RCHC01000008">
    <property type="protein sequence ID" value="RLL21779.1"/>
    <property type="molecule type" value="Genomic_DNA"/>
</dbReference>
<protein>
    <submittedName>
        <fullName evidence="2">Oligosaccharide repeat unit polymerase</fullName>
    </submittedName>
</protein>
<feature type="transmembrane region" description="Helical" evidence="1">
    <location>
        <begin position="393"/>
        <end position="411"/>
    </location>
</feature>
<comment type="caution">
    <text evidence="2">The sequence shown here is derived from an EMBL/GenBank/DDBJ whole genome shotgun (WGS) entry which is preliminary data.</text>
</comment>
<gene>
    <name evidence="2" type="ORF">D9K81_08775</name>
</gene>
<organism evidence="2 3">
    <name type="scientific">Acinetobacter chengduensis</name>
    <dbReference type="NCBI Taxonomy" id="2420890"/>
    <lineage>
        <taxon>Bacteria</taxon>
        <taxon>Pseudomonadati</taxon>
        <taxon>Pseudomonadota</taxon>
        <taxon>Gammaproteobacteria</taxon>
        <taxon>Moraxellales</taxon>
        <taxon>Moraxellaceae</taxon>
        <taxon>Acinetobacter</taxon>
    </lineage>
</organism>
<feature type="transmembrane region" description="Helical" evidence="1">
    <location>
        <begin position="26"/>
        <end position="47"/>
    </location>
</feature>
<sequence length="416" mass="48428">MLVFSSILVCFITLLGVKFEFDNKSPFVIFFLALILMSVFPTLNILFSFDGSEFKERTYIEANLFSSLFLGVLIFSRYFIVRLLGVNNIWVNFIKYSNDLKIKKNEILILSFLLFLATFFFIKGLNIRNFSSLMSVNWWDVVNGGIWVIIATYICYVSSSILIANYLYKSNRKIKSLIYVQILFFLIFCIFVLKTRSYILMLLAPIFCYFMYTKKGIELIKPIFYLFLMLFVFILARAVRHSSDLNEFLQSDFLEGFELASEGAENTLINGFYYFVQNNNNFDGFENNNTLKRILLFVFPGLKPEEFSYIMHSAFYGSSPSERLSIHPTVYGDAYGNAWWFGAFIYSIFIAIYISFLELTAKFINKSSLYRLCVFSIICTCSLIFARGAIYNAFMYSFIPLCISFLIFSIFSRESK</sequence>
<accession>A0ABX9TWE5</accession>
<keyword evidence="1" id="KW-0812">Transmembrane</keyword>
<dbReference type="NCBIfam" id="TIGR04370">
    <property type="entry name" value="glyco_rpt_poly"/>
    <property type="match status" value="1"/>
</dbReference>
<dbReference type="RefSeq" id="WP_120375435.1">
    <property type="nucleotide sequence ID" value="NZ_RCHC01000008.1"/>
</dbReference>
<feature type="transmembrane region" description="Helical" evidence="1">
    <location>
        <begin position="222"/>
        <end position="239"/>
    </location>
</feature>
<dbReference type="Proteomes" id="UP000280271">
    <property type="component" value="Unassembled WGS sequence"/>
</dbReference>
<evidence type="ECO:0000313" key="3">
    <source>
        <dbReference type="Proteomes" id="UP000280271"/>
    </source>
</evidence>
<keyword evidence="3" id="KW-1185">Reference proteome</keyword>
<proteinExistence type="predicted"/>
<feature type="transmembrane region" description="Helical" evidence="1">
    <location>
        <begin position="338"/>
        <end position="357"/>
    </location>
</feature>
<feature type="transmembrane region" description="Helical" evidence="1">
    <location>
        <begin position="107"/>
        <end position="125"/>
    </location>
</feature>
<feature type="transmembrane region" description="Helical" evidence="1">
    <location>
        <begin position="180"/>
        <end position="210"/>
    </location>
</feature>
<name>A0ABX9TWE5_9GAMM</name>
<feature type="transmembrane region" description="Helical" evidence="1">
    <location>
        <begin position="59"/>
        <end position="80"/>
    </location>
</feature>
<reference evidence="2 3" key="1">
    <citation type="submission" date="2018-09" db="EMBL/GenBank/DDBJ databases">
        <title>The draft genome of Acinetobacter sp. strains.</title>
        <authorList>
            <person name="Qin J."/>
            <person name="Feng Y."/>
            <person name="Zong Z."/>
        </authorList>
    </citation>
    <scope>NUCLEOTIDE SEQUENCE [LARGE SCALE GENOMIC DNA]</scope>
    <source>
        <strain evidence="2 3">WCHAc060005</strain>
    </source>
</reference>
<evidence type="ECO:0000256" key="1">
    <source>
        <dbReference type="SAM" id="Phobius"/>
    </source>
</evidence>